<dbReference type="InterPro" id="IPR001245">
    <property type="entry name" value="Ser-Thr/Tyr_kinase_cat_dom"/>
</dbReference>
<dbReference type="CDD" id="cd07302">
    <property type="entry name" value="CHD"/>
    <property type="match status" value="1"/>
</dbReference>
<dbReference type="PANTHER" id="PTHR11920">
    <property type="entry name" value="GUANYLYL CYCLASE"/>
    <property type="match status" value="1"/>
</dbReference>
<evidence type="ECO:0000313" key="15">
    <source>
        <dbReference type="EMBL" id="GAV02261.1"/>
    </source>
</evidence>
<dbReference type="FunFam" id="3.30.70.1230:FF:000004">
    <property type="entry name" value="Guanylate cyclase"/>
    <property type="match status" value="1"/>
</dbReference>
<organism evidence="15 16">
    <name type="scientific">Ramazzottius varieornatus</name>
    <name type="common">Water bear</name>
    <name type="synonym">Tardigrade</name>
    <dbReference type="NCBI Taxonomy" id="947166"/>
    <lineage>
        <taxon>Eukaryota</taxon>
        <taxon>Metazoa</taxon>
        <taxon>Ecdysozoa</taxon>
        <taxon>Tardigrada</taxon>
        <taxon>Eutardigrada</taxon>
        <taxon>Parachela</taxon>
        <taxon>Hypsibioidea</taxon>
        <taxon>Ramazzottiidae</taxon>
        <taxon>Ramazzottius</taxon>
    </lineage>
</organism>
<dbReference type="GO" id="GO:0035556">
    <property type="term" value="P:intracellular signal transduction"/>
    <property type="evidence" value="ECO:0007669"/>
    <property type="project" value="InterPro"/>
</dbReference>
<feature type="coiled-coil region" evidence="13">
    <location>
        <begin position="61"/>
        <end position="92"/>
    </location>
</feature>
<dbReference type="AlphaFoldDB" id="A0A1D1VMW7"/>
<evidence type="ECO:0000259" key="14">
    <source>
        <dbReference type="PROSITE" id="PS50125"/>
    </source>
</evidence>
<dbReference type="OrthoDB" id="1890790at2759"/>
<keyword evidence="6" id="KW-1133">Transmembrane helix</keyword>
<evidence type="ECO:0000313" key="16">
    <source>
        <dbReference type="Proteomes" id="UP000186922"/>
    </source>
</evidence>
<evidence type="ECO:0000256" key="11">
    <source>
        <dbReference type="ARBA" id="ARBA00023239"/>
    </source>
</evidence>
<dbReference type="InterPro" id="IPR001054">
    <property type="entry name" value="A/G_cyclase"/>
</dbReference>
<feature type="domain" description="Guanylate cyclase" evidence="14">
    <location>
        <begin position="124"/>
        <end position="254"/>
    </location>
</feature>
<dbReference type="EC" id="4.6.1.2" evidence="2"/>
<dbReference type="GO" id="GO:0004672">
    <property type="term" value="F:protein kinase activity"/>
    <property type="evidence" value="ECO:0007669"/>
    <property type="project" value="InterPro"/>
</dbReference>
<keyword evidence="5" id="KW-0547">Nucleotide-binding</keyword>
<evidence type="ECO:0000256" key="6">
    <source>
        <dbReference type="ARBA" id="ARBA00022989"/>
    </source>
</evidence>
<evidence type="ECO:0000256" key="8">
    <source>
        <dbReference type="ARBA" id="ARBA00023136"/>
    </source>
</evidence>
<dbReference type="Pfam" id="PF00211">
    <property type="entry name" value="Guanylate_cyc"/>
    <property type="match status" value="1"/>
</dbReference>
<dbReference type="InterPro" id="IPR029787">
    <property type="entry name" value="Nucleotide_cyclase"/>
</dbReference>
<evidence type="ECO:0000256" key="2">
    <source>
        <dbReference type="ARBA" id="ARBA00012202"/>
    </source>
</evidence>
<keyword evidence="3" id="KW-0812">Transmembrane</keyword>
<dbReference type="GO" id="GO:0005525">
    <property type="term" value="F:GTP binding"/>
    <property type="evidence" value="ECO:0007669"/>
    <property type="project" value="UniProtKB-KW"/>
</dbReference>
<keyword evidence="10" id="KW-0325">Glycoprotein</keyword>
<dbReference type="InterPro" id="IPR011009">
    <property type="entry name" value="Kinase-like_dom_sf"/>
</dbReference>
<gene>
    <name evidence="15" type="primary">RvY_12852-1</name>
    <name evidence="15" type="synonym">RvY_12852.1</name>
    <name evidence="15" type="ORF">RvY_12852</name>
</gene>
<accession>A0A1D1VMW7</accession>
<dbReference type="Proteomes" id="UP000186922">
    <property type="component" value="Unassembled WGS sequence"/>
</dbReference>
<dbReference type="EMBL" id="BDGG01000008">
    <property type="protein sequence ID" value="GAV02261.1"/>
    <property type="molecule type" value="Genomic_DNA"/>
</dbReference>
<dbReference type="GO" id="GO:0001653">
    <property type="term" value="F:peptide receptor activity"/>
    <property type="evidence" value="ECO:0007669"/>
    <property type="project" value="TreeGrafter"/>
</dbReference>
<dbReference type="GO" id="GO:0007168">
    <property type="term" value="P:receptor guanylyl cyclase signaling pathway"/>
    <property type="evidence" value="ECO:0007669"/>
    <property type="project" value="TreeGrafter"/>
</dbReference>
<keyword evidence="11" id="KW-0456">Lyase</keyword>
<dbReference type="GO" id="GO:0005886">
    <property type="term" value="C:plasma membrane"/>
    <property type="evidence" value="ECO:0007669"/>
    <property type="project" value="TreeGrafter"/>
</dbReference>
<comment type="caution">
    <text evidence="15">The sequence shown here is derived from an EMBL/GenBank/DDBJ whole genome shotgun (WGS) entry which is preliminary data.</text>
</comment>
<protein>
    <recommendedName>
        <fullName evidence="2">guanylate cyclase</fullName>
        <ecNumber evidence="2">4.6.1.2</ecNumber>
    </recommendedName>
</protein>
<evidence type="ECO:0000256" key="1">
    <source>
        <dbReference type="ARBA" id="ARBA00004479"/>
    </source>
</evidence>
<keyword evidence="8" id="KW-0472">Membrane</keyword>
<dbReference type="Gene3D" id="3.30.70.1230">
    <property type="entry name" value="Nucleotide cyclase"/>
    <property type="match status" value="1"/>
</dbReference>
<evidence type="ECO:0000256" key="5">
    <source>
        <dbReference type="ARBA" id="ARBA00022741"/>
    </source>
</evidence>
<dbReference type="GO" id="GO:0004016">
    <property type="term" value="F:adenylate cyclase activity"/>
    <property type="evidence" value="ECO:0007669"/>
    <property type="project" value="TreeGrafter"/>
</dbReference>
<dbReference type="PROSITE" id="PS50125">
    <property type="entry name" value="GUANYLATE_CYCLASE_2"/>
    <property type="match status" value="1"/>
</dbReference>
<keyword evidence="12" id="KW-0141">cGMP biosynthesis</keyword>
<name>A0A1D1VMW7_RAMVA</name>
<dbReference type="SUPFAM" id="SSF56112">
    <property type="entry name" value="Protein kinase-like (PK-like)"/>
    <property type="match status" value="1"/>
</dbReference>
<comment type="subcellular location">
    <subcellularLocation>
        <location evidence="1">Membrane</location>
        <topology evidence="1">Single-pass type I membrane protein</topology>
    </subcellularLocation>
</comment>
<dbReference type="STRING" id="947166.A0A1D1VMW7"/>
<dbReference type="InterPro" id="IPR050401">
    <property type="entry name" value="Cyclic_nucleotide_synthase"/>
</dbReference>
<evidence type="ECO:0000256" key="13">
    <source>
        <dbReference type="SAM" id="Coils"/>
    </source>
</evidence>
<evidence type="ECO:0000256" key="12">
    <source>
        <dbReference type="ARBA" id="ARBA00023293"/>
    </source>
</evidence>
<evidence type="ECO:0000256" key="7">
    <source>
        <dbReference type="ARBA" id="ARBA00023134"/>
    </source>
</evidence>
<evidence type="ECO:0000256" key="3">
    <source>
        <dbReference type="ARBA" id="ARBA00022692"/>
    </source>
</evidence>
<dbReference type="SUPFAM" id="SSF55073">
    <property type="entry name" value="Nucleotide cyclase"/>
    <property type="match status" value="1"/>
</dbReference>
<dbReference type="Gene3D" id="1.10.510.10">
    <property type="entry name" value="Transferase(Phosphotransferase) domain 1"/>
    <property type="match status" value="1"/>
</dbReference>
<keyword evidence="7" id="KW-0342">GTP-binding</keyword>
<dbReference type="GO" id="GO:0004383">
    <property type="term" value="F:guanylate cyclase activity"/>
    <property type="evidence" value="ECO:0007669"/>
    <property type="project" value="UniProtKB-EC"/>
</dbReference>
<evidence type="ECO:0000256" key="9">
    <source>
        <dbReference type="ARBA" id="ARBA00023170"/>
    </source>
</evidence>
<keyword evidence="13" id="KW-0175">Coiled coil</keyword>
<dbReference type="Gene3D" id="6.10.250.780">
    <property type="match status" value="1"/>
</dbReference>
<proteinExistence type="predicted"/>
<keyword evidence="4" id="KW-0732">Signal</keyword>
<dbReference type="PANTHER" id="PTHR11920:SF494">
    <property type="entry name" value="ATRIAL NATRIURETIC PEPTIDE RECEPTOR 2"/>
    <property type="match status" value="1"/>
</dbReference>
<evidence type="ECO:0000256" key="10">
    <source>
        <dbReference type="ARBA" id="ARBA00023180"/>
    </source>
</evidence>
<keyword evidence="16" id="KW-1185">Reference proteome</keyword>
<keyword evidence="9" id="KW-0675">Receptor</keyword>
<sequence length="305" mass="34016">MEIKKGLSPPCRPVVSSSACSSELYNLMERCWDEYPIERPTFAKIKDGLKKVIGNSGDNIIDHLLKRMEQYANDLEAQVAEKTQQFMEEKRRSEELLSQLLPRSVAEALTRGQNVDPESYDSVTIYFSDIVGFTTISAAGTPLDVVGLLNNLYTMFDSILEKFDAYKVETIGDAYMVASGLPVRNGNRHASEIALVSLQIKKDLDTFKIPHQPNDKLRLRIGVHSGSCVAGIVGLKMPRYCLFGDTVQIAMKMESSGEPMKIQCSSAAKELLDDIGGFQLQERDRTVEFKNGDIKTFWLLSSSAK</sequence>
<reference evidence="15 16" key="1">
    <citation type="journal article" date="2016" name="Nat. Commun.">
        <title>Extremotolerant tardigrade genome and improved radiotolerance of human cultured cells by tardigrade-unique protein.</title>
        <authorList>
            <person name="Hashimoto T."/>
            <person name="Horikawa D.D."/>
            <person name="Saito Y."/>
            <person name="Kuwahara H."/>
            <person name="Kozuka-Hata H."/>
            <person name="Shin-I T."/>
            <person name="Minakuchi Y."/>
            <person name="Ohishi K."/>
            <person name="Motoyama A."/>
            <person name="Aizu T."/>
            <person name="Enomoto A."/>
            <person name="Kondo K."/>
            <person name="Tanaka S."/>
            <person name="Hara Y."/>
            <person name="Koshikawa S."/>
            <person name="Sagara H."/>
            <person name="Miura T."/>
            <person name="Yokobori S."/>
            <person name="Miyagawa K."/>
            <person name="Suzuki Y."/>
            <person name="Kubo T."/>
            <person name="Oyama M."/>
            <person name="Kohara Y."/>
            <person name="Fujiyama A."/>
            <person name="Arakawa K."/>
            <person name="Katayama T."/>
            <person name="Toyoda A."/>
            <person name="Kunieda T."/>
        </authorList>
    </citation>
    <scope>NUCLEOTIDE SEQUENCE [LARGE SCALE GENOMIC DNA]</scope>
    <source>
        <strain evidence="15 16">YOKOZUNA-1</strain>
    </source>
</reference>
<dbReference type="Pfam" id="PF07714">
    <property type="entry name" value="PK_Tyr_Ser-Thr"/>
    <property type="match status" value="1"/>
</dbReference>
<evidence type="ECO:0000256" key="4">
    <source>
        <dbReference type="ARBA" id="ARBA00022729"/>
    </source>
</evidence>
<dbReference type="SMART" id="SM00044">
    <property type="entry name" value="CYCc"/>
    <property type="match status" value="1"/>
</dbReference>